<dbReference type="Proteomes" id="UP000468591">
    <property type="component" value="Unassembled WGS sequence"/>
</dbReference>
<comment type="caution">
    <text evidence="2">The sequence shown here is derived from an EMBL/GenBank/DDBJ whole genome shotgun (WGS) entry which is preliminary data.</text>
</comment>
<protein>
    <recommendedName>
        <fullName evidence="4">LysM domain-containing protein</fullName>
    </recommendedName>
</protein>
<accession>A0A6P0CF78</accession>
<feature type="coiled-coil region" evidence="1">
    <location>
        <begin position="260"/>
        <end position="287"/>
    </location>
</feature>
<dbReference type="AlphaFoldDB" id="A0A6P0CF78"/>
<name>A0A6P0CF78_9RHOB</name>
<evidence type="ECO:0000256" key="1">
    <source>
        <dbReference type="SAM" id="Coils"/>
    </source>
</evidence>
<evidence type="ECO:0000313" key="3">
    <source>
        <dbReference type="Proteomes" id="UP000468591"/>
    </source>
</evidence>
<dbReference type="EMBL" id="JAABNT010000010">
    <property type="protein sequence ID" value="NEK23745.1"/>
    <property type="molecule type" value="Genomic_DNA"/>
</dbReference>
<evidence type="ECO:0008006" key="4">
    <source>
        <dbReference type="Google" id="ProtNLM"/>
    </source>
</evidence>
<evidence type="ECO:0000313" key="2">
    <source>
        <dbReference type="EMBL" id="NEK23745.1"/>
    </source>
</evidence>
<proteinExistence type="predicted"/>
<organism evidence="2 3">
    <name type="scientific">Sulfitobacter sediminilitoris</name>
    <dbReference type="NCBI Taxonomy" id="2698830"/>
    <lineage>
        <taxon>Bacteria</taxon>
        <taxon>Pseudomonadati</taxon>
        <taxon>Pseudomonadota</taxon>
        <taxon>Alphaproteobacteria</taxon>
        <taxon>Rhodobacterales</taxon>
        <taxon>Roseobacteraceae</taxon>
        <taxon>Sulfitobacter</taxon>
    </lineage>
</organism>
<keyword evidence="1" id="KW-0175">Coiled coil</keyword>
<sequence length="303" mass="34421">MANSKRYYKLKKNDTLDALASKHKYKNWKQIWMAKENANLRKRRSKPEQLQAGDMVYMPVTDAERKHVDKTILELNLARNDLIVVRSDFEADIKRLEYNCTNLTRIVGEIKKVSAGMISEIKAAKKGIKKVSTAVDTAATLVNLTRSLTKLAQTGYKASKASGDALKKINKDLTKDVKKKIRDGHIDAARKMLVGLKDTSLEAIWIVNDSFDKMTSPSFWAMTFTQVWDGKSWSDAVTYDLDADFSKKIKRVERDRDTYIKDISAEIAKQKATIKTLQTTIKQVNLRIGQNEKAAVQLMEAIE</sequence>
<reference evidence="2 3" key="1">
    <citation type="submission" date="2020-01" db="EMBL/GenBank/DDBJ databases">
        <title>Sulfitobacter sediminilitoris sp. nov., isolated from a tidal flat.</title>
        <authorList>
            <person name="Park S."/>
            <person name="Yoon J.-H."/>
        </authorList>
    </citation>
    <scope>NUCLEOTIDE SEQUENCE [LARGE SCALE GENOMIC DNA]</scope>
    <source>
        <strain evidence="2 3">JBTF-M27</strain>
    </source>
</reference>
<dbReference type="RefSeq" id="WP_164354675.1">
    <property type="nucleotide sequence ID" value="NZ_JAABNT010000010.1"/>
</dbReference>
<keyword evidence="3" id="KW-1185">Reference proteome</keyword>
<gene>
    <name evidence="2" type="ORF">GV827_15205</name>
</gene>